<keyword evidence="2" id="KW-1185">Reference proteome</keyword>
<dbReference type="Proteomes" id="UP000593577">
    <property type="component" value="Unassembled WGS sequence"/>
</dbReference>
<accession>A0A7J8XWH2</accession>
<dbReference type="AlphaFoldDB" id="A0A7J8XWH2"/>
<protein>
    <submittedName>
        <fullName evidence="1">Uncharacterized protein</fullName>
    </submittedName>
</protein>
<organism evidence="1 2">
    <name type="scientific">Gossypium aridum</name>
    <name type="common">American cotton</name>
    <name type="synonym">Erioxylum aridum</name>
    <dbReference type="NCBI Taxonomy" id="34290"/>
    <lineage>
        <taxon>Eukaryota</taxon>
        <taxon>Viridiplantae</taxon>
        <taxon>Streptophyta</taxon>
        <taxon>Embryophyta</taxon>
        <taxon>Tracheophyta</taxon>
        <taxon>Spermatophyta</taxon>
        <taxon>Magnoliopsida</taxon>
        <taxon>eudicotyledons</taxon>
        <taxon>Gunneridae</taxon>
        <taxon>Pentapetalae</taxon>
        <taxon>rosids</taxon>
        <taxon>malvids</taxon>
        <taxon>Malvales</taxon>
        <taxon>Malvaceae</taxon>
        <taxon>Malvoideae</taxon>
        <taxon>Gossypium</taxon>
    </lineage>
</organism>
<reference evidence="1 2" key="1">
    <citation type="journal article" date="2019" name="Genome Biol. Evol.">
        <title>Insights into the evolution of the New World diploid cottons (Gossypium, subgenus Houzingenia) based on genome sequencing.</title>
        <authorList>
            <person name="Grover C.E."/>
            <person name="Arick M.A. 2nd"/>
            <person name="Thrash A."/>
            <person name="Conover J.L."/>
            <person name="Sanders W.S."/>
            <person name="Peterson D.G."/>
            <person name="Frelichowski J.E."/>
            <person name="Scheffler J.A."/>
            <person name="Scheffler B.E."/>
            <person name="Wendel J.F."/>
        </authorList>
    </citation>
    <scope>NUCLEOTIDE SEQUENCE [LARGE SCALE GENOMIC DNA]</scope>
    <source>
        <strain evidence="1">185</strain>
        <tissue evidence="1">Leaf</tissue>
    </source>
</reference>
<feature type="non-terminal residue" evidence="1">
    <location>
        <position position="93"/>
    </location>
</feature>
<gene>
    <name evidence="1" type="ORF">Goari_008807</name>
</gene>
<evidence type="ECO:0000313" key="2">
    <source>
        <dbReference type="Proteomes" id="UP000593577"/>
    </source>
</evidence>
<name>A0A7J8XWH2_GOSAI</name>
<sequence length="93" mass="10591">MQHPDKKAVENGHPISVFLNSITEIENGLWRLPTPTIRIGHFQSFQRPSSTENKSPSARIPSTAITCAAPFPSLTMNWNRQHWNFLARFFASQ</sequence>
<proteinExistence type="predicted"/>
<comment type="caution">
    <text evidence="1">The sequence shown here is derived from an EMBL/GenBank/DDBJ whole genome shotgun (WGS) entry which is preliminary data.</text>
</comment>
<evidence type="ECO:0000313" key="1">
    <source>
        <dbReference type="EMBL" id="MBA0691164.1"/>
    </source>
</evidence>
<dbReference type="EMBL" id="JABFAA010000009">
    <property type="protein sequence ID" value="MBA0691164.1"/>
    <property type="molecule type" value="Genomic_DNA"/>
</dbReference>